<dbReference type="Pfam" id="PF13650">
    <property type="entry name" value="Asp_protease_2"/>
    <property type="match status" value="1"/>
</dbReference>
<reference evidence="1 2" key="1">
    <citation type="journal article" date="2014" name="Nat. Genet.">
        <title>Genome sequence of the hot pepper provides insights into the evolution of pungency in Capsicum species.</title>
        <authorList>
            <person name="Kim S."/>
            <person name="Park M."/>
            <person name="Yeom S.I."/>
            <person name="Kim Y.M."/>
            <person name="Lee J.M."/>
            <person name="Lee H.A."/>
            <person name="Seo E."/>
            <person name="Choi J."/>
            <person name="Cheong K."/>
            <person name="Kim K.T."/>
            <person name="Jung K."/>
            <person name="Lee G.W."/>
            <person name="Oh S.K."/>
            <person name="Bae C."/>
            <person name="Kim S.B."/>
            <person name="Lee H.Y."/>
            <person name="Kim S.Y."/>
            <person name="Kim M.S."/>
            <person name="Kang B.C."/>
            <person name="Jo Y.D."/>
            <person name="Yang H.B."/>
            <person name="Jeong H.J."/>
            <person name="Kang W.H."/>
            <person name="Kwon J.K."/>
            <person name="Shin C."/>
            <person name="Lim J.Y."/>
            <person name="Park J.H."/>
            <person name="Huh J.H."/>
            <person name="Kim J.S."/>
            <person name="Kim B.D."/>
            <person name="Cohen O."/>
            <person name="Paran I."/>
            <person name="Suh M.C."/>
            <person name="Lee S.B."/>
            <person name="Kim Y.K."/>
            <person name="Shin Y."/>
            <person name="Noh S.J."/>
            <person name="Park J."/>
            <person name="Seo Y.S."/>
            <person name="Kwon S.Y."/>
            <person name="Kim H.A."/>
            <person name="Park J.M."/>
            <person name="Kim H.J."/>
            <person name="Choi S.B."/>
            <person name="Bosland P.W."/>
            <person name="Reeves G."/>
            <person name="Jo S.H."/>
            <person name="Lee B.W."/>
            <person name="Cho H.T."/>
            <person name="Choi H.S."/>
            <person name="Lee M.S."/>
            <person name="Yu Y."/>
            <person name="Do Choi Y."/>
            <person name="Park B.S."/>
            <person name="van Deynze A."/>
            <person name="Ashrafi H."/>
            <person name="Hill T."/>
            <person name="Kim W.T."/>
            <person name="Pai H.S."/>
            <person name="Ahn H.K."/>
            <person name="Yeam I."/>
            <person name="Giovannoni J.J."/>
            <person name="Rose J.K."/>
            <person name="Sorensen I."/>
            <person name="Lee S.J."/>
            <person name="Kim R.W."/>
            <person name="Choi I.Y."/>
            <person name="Choi B.S."/>
            <person name="Lim J.S."/>
            <person name="Lee Y.H."/>
            <person name="Choi D."/>
        </authorList>
    </citation>
    <scope>NUCLEOTIDE SEQUENCE [LARGE SCALE GENOMIC DNA]</scope>
    <source>
        <strain evidence="2">cv. CM334</strain>
    </source>
</reference>
<evidence type="ECO:0000313" key="2">
    <source>
        <dbReference type="Proteomes" id="UP000222542"/>
    </source>
</evidence>
<organism evidence="1 2">
    <name type="scientific">Capsicum annuum</name>
    <name type="common">Capsicum pepper</name>
    <dbReference type="NCBI Taxonomy" id="4072"/>
    <lineage>
        <taxon>Eukaryota</taxon>
        <taxon>Viridiplantae</taxon>
        <taxon>Streptophyta</taxon>
        <taxon>Embryophyta</taxon>
        <taxon>Tracheophyta</taxon>
        <taxon>Spermatophyta</taxon>
        <taxon>Magnoliopsida</taxon>
        <taxon>eudicotyledons</taxon>
        <taxon>Gunneridae</taxon>
        <taxon>Pentapetalae</taxon>
        <taxon>asterids</taxon>
        <taxon>lamiids</taxon>
        <taxon>Solanales</taxon>
        <taxon>Solanaceae</taxon>
        <taxon>Solanoideae</taxon>
        <taxon>Capsiceae</taxon>
        <taxon>Capsicum</taxon>
    </lineage>
</organism>
<dbReference type="Gene3D" id="2.40.70.10">
    <property type="entry name" value="Acid Proteases"/>
    <property type="match status" value="1"/>
</dbReference>
<dbReference type="InterPro" id="IPR021109">
    <property type="entry name" value="Peptidase_aspartic_dom_sf"/>
</dbReference>
<dbReference type="GO" id="GO:0004190">
    <property type="term" value="F:aspartic-type endopeptidase activity"/>
    <property type="evidence" value="ECO:0007669"/>
    <property type="project" value="InterPro"/>
</dbReference>
<keyword evidence="2" id="KW-1185">Reference proteome</keyword>
<gene>
    <name evidence="1" type="ORF">T459_21899</name>
</gene>
<dbReference type="Gramene" id="PHT74622">
    <property type="protein sequence ID" value="PHT74622"/>
    <property type="gene ID" value="T459_21899"/>
</dbReference>
<proteinExistence type="predicted"/>
<dbReference type="CDD" id="cd00303">
    <property type="entry name" value="retropepsin_like"/>
    <property type="match status" value="1"/>
</dbReference>
<dbReference type="InterPro" id="IPR001969">
    <property type="entry name" value="Aspartic_peptidase_AS"/>
</dbReference>
<evidence type="ECO:0000313" key="1">
    <source>
        <dbReference type="EMBL" id="PHT74622.1"/>
    </source>
</evidence>
<dbReference type="Proteomes" id="UP000222542">
    <property type="component" value="Unassembled WGS sequence"/>
</dbReference>
<dbReference type="PROSITE" id="PS00141">
    <property type="entry name" value="ASP_PROTEASE"/>
    <property type="match status" value="1"/>
</dbReference>
<dbReference type="EMBL" id="AYRZ02000008">
    <property type="protein sequence ID" value="PHT74622.1"/>
    <property type="molecule type" value="Genomic_DNA"/>
</dbReference>
<accession>A0A2G2YXZ1</accession>
<dbReference type="AlphaFoldDB" id="A0A2G2YXZ1"/>
<reference evidence="1 2" key="2">
    <citation type="journal article" date="2017" name="Genome Biol.">
        <title>New reference genome sequences of hot pepper reveal the massive evolution of plant disease-resistance genes by retroduplication.</title>
        <authorList>
            <person name="Kim S."/>
            <person name="Park J."/>
            <person name="Yeom S.I."/>
            <person name="Kim Y.M."/>
            <person name="Seo E."/>
            <person name="Kim K.T."/>
            <person name="Kim M.S."/>
            <person name="Lee J.M."/>
            <person name="Cheong K."/>
            <person name="Shin H.S."/>
            <person name="Kim S.B."/>
            <person name="Han K."/>
            <person name="Lee J."/>
            <person name="Park M."/>
            <person name="Lee H.A."/>
            <person name="Lee H.Y."/>
            <person name="Lee Y."/>
            <person name="Oh S."/>
            <person name="Lee J.H."/>
            <person name="Choi E."/>
            <person name="Choi E."/>
            <person name="Lee S.E."/>
            <person name="Jeon J."/>
            <person name="Kim H."/>
            <person name="Choi G."/>
            <person name="Song H."/>
            <person name="Lee J."/>
            <person name="Lee S.C."/>
            <person name="Kwon J.K."/>
            <person name="Lee H.Y."/>
            <person name="Koo N."/>
            <person name="Hong Y."/>
            <person name="Kim R.W."/>
            <person name="Kang W.H."/>
            <person name="Huh J.H."/>
            <person name="Kang B.C."/>
            <person name="Yang T.J."/>
            <person name="Lee Y.H."/>
            <person name="Bennetzen J.L."/>
            <person name="Choi D."/>
        </authorList>
    </citation>
    <scope>NUCLEOTIDE SEQUENCE [LARGE SCALE GENOMIC DNA]</scope>
    <source>
        <strain evidence="2">cv. CM334</strain>
    </source>
</reference>
<dbReference type="SUPFAM" id="SSF50630">
    <property type="entry name" value="Acid proteases"/>
    <property type="match status" value="1"/>
</dbReference>
<dbReference type="GO" id="GO:0006508">
    <property type="term" value="P:proteolysis"/>
    <property type="evidence" value="ECO:0007669"/>
    <property type="project" value="InterPro"/>
</dbReference>
<comment type="caution">
    <text evidence="1">The sequence shown here is derived from an EMBL/GenBank/DDBJ whole genome shotgun (WGS) entry which is preliminary data.</text>
</comment>
<name>A0A2G2YXZ1_CAPAN</name>
<sequence>MIDPKESQEVEMTNTMEQLEISIHDLNGSFGYRTLKVTGYHFKKPLHILIDTGSSHNFIDPELVQQLGCPIRSVLLEKVVAANGNDMQVDKMCTISWLLQGAEFSVDFLLLPLVGWF</sequence>
<protein>
    <submittedName>
        <fullName evidence="1">Uncharacterized protein</fullName>
    </submittedName>
</protein>